<evidence type="ECO:0000256" key="1">
    <source>
        <dbReference type="SAM" id="MobiDB-lite"/>
    </source>
</evidence>
<evidence type="ECO:0000313" key="2">
    <source>
        <dbReference type="EMBL" id="MQL77124.1"/>
    </source>
</evidence>
<sequence length="110" mass="11849">MAQVPVGLPGSSCPLMVEYVAWDGYNRAVSRRTCSEPFGDTIRASDPHRGSNMLFGDIQGCSAQQDGAKCGGVILFGPEPNGPPLERERGETIAGEDEDLQDQKRIRGAR</sequence>
<proteinExistence type="predicted"/>
<gene>
    <name evidence="2" type="ORF">Taro_009516</name>
</gene>
<dbReference type="Proteomes" id="UP000652761">
    <property type="component" value="Unassembled WGS sequence"/>
</dbReference>
<dbReference type="OrthoDB" id="422005at2759"/>
<organism evidence="2 3">
    <name type="scientific">Colocasia esculenta</name>
    <name type="common">Wild taro</name>
    <name type="synonym">Arum esculentum</name>
    <dbReference type="NCBI Taxonomy" id="4460"/>
    <lineage>
        <taxon>Eukaryota</taxon>
        <taxon>Viridiplantae</taxon>
        <taxon>Streptophyta</taxon>
        <taxon>Embryophyta</taxon>
        <taxon>Tracheophyta</taxon>
        <taxon>Spermatophyta</taxon>
        <taxon>Magnoliopsida</taxon>
        <taxon>Liliopsida</taxon>
        <taxon>Araceae</taxon>
        <taxon>Aroideae</taxon>
        <taxon>Colocasieae</taxon>
        <taxon>Colocasia</taxon>
    </lineage>
</organism>
<reference evidence="2" key="1">
    <citation type="submission" date="2017-07" db="EMBL/GenBank/DDBJ databases">
        <title>Taro Niue Genome Assembly and Annotation.</title>
        <authorList>
            <person name="Atibalentja N."/>
            <person name="Keating K."/>
            <person name="Fields C.J."/>
        </authorList>
    </citation>
    <scope>NUCLEOTIDE SEQUENCE</scope>
    <source>
        <strain evidence="2">Niue_2</strain>
        <tissue evidence="2">Leaf</tissue>
    </source>
</reference>
<protein>
    <submittedName>
        <fullName evidence="2">Uncharacterized protein</fullName>
    </submittedName>
</protein>
<comment type="caution">
    <text evidence="2">The sequence shown here is derived from an EMBL/GenBank/DDBJ whole genome shotgun (WGS) entry which is preliminary data.</text>
</comment>
<keyword evidence="3" id="KW-1185">Reference proteome</keyword>
<dbReference type="EMBL" id="NMUH01000332">
    <property type="protein sequence ID" value="MQL77124.1"/>
    <property type="molecule type" value="Genomic_DNA"/>
</dbReference>
<evidence type="ECO:0000313" key="3">
    <source>
        <dbReference type="Proteomes" id="UP000652761"/>
    </source>
</evidence>
<feature type="compositionally biased region" description="Basic and acidic residues" evidence="1">
    <location>
        <begin position="101"/>
        <end position="110"/>
    </location>
</feature>
<name>A0A843U5Y6_COLES</name>
<feature type="region of interest" description="Disordered" evidence="1">
    <location>
        <begin position="77"/>
        <end position="110"/>
    </location>
</feature>
<accession>A0A843U5Y6</accession>
<dbReference type="AlphaFoldDB" id="A0A843U5Y6"/>